<protein>
    <submittedName>
        <fullName evidence="1">MYND-type domain-containing protein</fullName>
    </submittedName>
</protein>
<dbReference type="AlphaFoldDB" id="A0A8H6XQK3"/>
<evidence type="ECO:0000313" key="1">
    <source>
        <dbReference type="EMBL" id="KAF7344540.1"/>
    </source>
</evidence>
<name>A0A8H6XQK3_9AGAR</name>
<keyword evidence="2" id="KW-1185">Reference proteome</keyword>
<dbReference type="EMBL" id="JACAZH010000021">
    <property type="protein sequence ID" value="KAF7344540.1"/>
    <property type="molecule type" value="Genomic_DNA"/>
</dbReference>
<comment type="caution">
    <text evidence="1">The sequence shown here is derived from an EMBL/GenBank/DDBJ whole genome shotgun (WGS) entry which is preliminary data.</text>
</comment>
<evidence type="ECO:0000313" key="2">
    <source>
        <dbReference type="Proteomes" id="UP000623467"/>
    </source>
</evidence>
<sequence>MSSSSLTVRGMVISCDSEIGRNGIFHEIDLEATHPIHTQGIVCPVSAQVGLPIVMYRHLKEDPLEMHRDAGLDNQKATYLMIDPISGFAPPEWQMCVGSVTVMRKDSKPLTHESIETIWMYHDYILDLFGDNGSAPRRTMTSQGFKEYCARYKDDMLLNGRTEFANMTVPL</sequence>
<accession>A0A8H6XQK3</accession>
<reference evidence="1" key="1">
    <citation type="submission" date="2020-05" db="EMBL/GenBank/DDBJ databases">
        <title>Mycena genomes resolve the evolution of fungal bioluminescence.</title>
        <authorList>
            <person name="Tsai I.J."/>
        </authorList>
    </citation>
    <scope>NUCLEOTIDE SEQUENCE</scope>
    <source>
        <strain evidence="1">160909Yilan</strain>
    </source>
</reference>
<dbReference type="Proteomes" id="UP000623467">
    <property type="component" value="Unassembled WGS sequence"/>
</dbReference>
<proteinExistence type="predicted"/>
<dbReference type="OrthoDB" id="2212237at2759"/>
<gene>
    <name evidence="1" type="ORF">MSAN_01935900</name>
</gene>
<organism evidence="1 2">
    <name type="scientific">Mycena sanguinolenta</name>
    <dbReference type="NCBI Taxonomy" id="230812"/>
    <lineage>
        <taxon>Eukaryota</taxon>
        <taxon>Fungi</taxon>
        <taxon>Dikarya</taxon>
        <taxon>Basidiomycota</taxon>
        <taxon>Agaricomycotina</taxon>
        <taxon>Agaricomycetes</taxon>
        <taxon>Agaricomycetidae</taxon>
        <taxon>Agaricales</taxon>
        <taxon>Marasmiineae</taxon>
        <taxon>Mycenaceae</taxon>
        <taxon>Mycena</taxon>
    </lineage>
</organism>